<gene>
    <name evidence="1" type="ORF">CRG98_033386</name>
</gene>
<protein>
    <submittedName>
        <fullName evidence="1">Uncharacterized protein</fullName>
    </submittedName>
</protein>
<comment type="caution">
    <text evidence="1">The sequence shown here is derived from an EMBL/GenBank/DDBJ whole genome shotgun (WGS) entry which is preliminary data.</text>
</comment>
<keyword evidence="2" id="KW-1185">Reference proteome</keyword>
<accession>A0A2I0IQB6</accession>
<evidence type="ECO:0000313" key="1">
    <source>
        <dbReference type="EMBL" id="PKI46214.1"/>
    </source>
</evidence>
<dbReference type="EMBL" id="PGOL01002661">
    <property type="protein sequence ID" value="PKI46214.1"/>
    <property type="molecule type" value="Genomic_DNA"/>
</dbReference>
<sequence>MADGGAPTGESCLWGIPHRPALPSARMPRFGHLRGGIKRGGGEPQQWGAPCWLIPPLSRSPEASDPSTDRKLNRELSSIQIMHIVQAATF</sequence>
<reference evidence="1 2" key="1">
    <citation type="submission" date="2017-11" db="EMBL/GenBank/DDBJ databases">
        <title>De-novo sequencing of pomegranate (Punica granatum L.) genome.</title>
        <authorList>
            <person name="Akparov Z."/>
            <person name="Amiraslanov A."/>
            <person name="Hajiyeva S."/>
            <person name="Abbasov M."/>
            <person name="Kaur K."/>
            <person name="Hamwieh A."/>
            <person name="Solovyev V."/>
            <person name="Salamov A."/>
            <person name="Braich B."/>
            <person name="Kosarev P."/>
            <person name="Mahmoud A."/>
            <person name="Hajiyev E."/>
            <person name="Babayeva S."/>
            <person name="Izzatullayeva V."/>
            <person name="Mammadov A."/>
            <person name="Mammadov A."/>
            <person name="Sharifova S."/>
            <person name="Ojaghi J."/>
            <person name="Eynullazada K."/>
            <person name="Bayramov B."/>
            <person name="Abdulazimova A."/>
            <person name="Shahmuradov I."/>
        </authorList>
    </citation>
    <scope>NUCLEOTIDE SEQUENCE [LARGE SCALE GENOMIC DNA]</scope>
    <source>
        <strain evidence="2">cv. AG2017</strain>
        <tissue evidence="1">Leaf</tissue>
    </source>
</reference>
<evidence type="ECO:0000313" key="2">
    <source>
        <dbReference type="Proteomes" id="UP000233551"/>
    </source>
</evidence>
<name>A0A2I0IQB6_PUNGR</name>
<dbReference type="AlphaFoldDB" id="A0A2I0IQB6"/>
<proteinExistence type="predicted"/>
<dbReference type="Proteomes" id="UP000233551">
    <property type="component" value="Unassembled WGS sequence"/>
</dbReference>
<organism evidence="1 2">
    <name type="scientific">Punica granatum</name>
    <name type="common">Pomegranate</name>
    <dbReference type="NCBI Taxonomy" id="22663"/>
    <lineage>
        <taxon>Eukaryota</taxon>
        <taxon>Viridiplantae</taxon>
        <taxon>Streptophyta</taxon>
        <taxon>Embryophyta</taxon>
        <taxon>Tracheophyta</taxon>
        <taxon>Spermatophyta</taxon>
        <taxon>Magnoliopsida</taxon>
        <taxon>eudicotyledons</taxon>
        <taxon>Gunneridae</taxon>
        <taxon>Pentapetalae</taxon>
        <taxon>rosids</taxon>
        <taxon>malvids</taxon>
        <taxon>Myrtales</taxon>
        <taxon>Lythraceae</taxon>
        <taxon>Punica</taxon>
    </lineage>
</organism>